<protein>
    <submittedName>
        <fullName evidence="1">Uncharacterized protein</fullName>
    </submittedName>
</protein>
<dbReference type="Proteomes" id="UP001234297">
    <property type="component" value="Chromosome 10"/>
</dbReference>
<keyword evidence="2" id="KW-1185">Reference proteome</keyword>
<proteinExistence type="predicted"/>
<sequence>MGLSPDLLHLPFLNWLRSISKSSPPLPYTSPSSTASRQYILPMALNKLSSSSSMVPSLSLNKRSSSITSKIPNEGKISDGLPRAFVTLLAGNGDDIMGVVGLAKGLRKVKTAYPLVVAVLPGVPEEHLQRLESQGCLLRKVQPVYSTQFGGGNVINFSKLRLWDLDGYEKMIYLDPKVQVYGNIDVLFDYPEGEHLDCGVLYAVLDCFCEKTSADNPQYNINLCQEELYFNDGMFLFEPSKRTFNYLTETLELIPPTPTPFAVQGYLNKFFRDVYKPISLIYNLNLPMLWNHSEHVVDVDKVKVIHYCAKGSLPWRYTGEEENMQREDVKLLVKKWWDVYNDESLDYKPPAQEDSLELVSL</sequence>
<organism evidence="1 2">
    <name type="scientific">Persea americana</name>
    <name type="common">Avocado</name>
    <dbReference type="NCBI Taxonomy" id="3435"/>
    <lineage>
        <taxon>Eukaryota</taxon>
        <taxon>Viridiplantae</taxon>
        <taxon>Streptophyta</taxon>
        <taxon>Embryophyta</taxon>
        <taxon>Tracheophyta</taxon>
        <taxon>Spermatophyta</taxon>
        <taxon>Magnoliopsida</taxon>
        <taxon>Magnoliidae</taxon>
        <taxon>Laurales</taxon>
        <taxon>Lauraceae</taxon>
        <taxon>Persea</taxon>
    </lineage>
</organism>
<dbReference type="EMBL" id="CM056818">
    <property type="protein sequence ID" value="KAJ8623476.1"/>
    <property type="molecule type" value="Genomic_DNA"/>
</dbReference>
<accession>A0ACC2KQR1</accession>
<evidence type="ECO:0000313" key="2">
    <source>
        <dbReference type="Proteomes" id="UP001234297"/>
    </source>
</evidence>
<evidence type="ECO:0000313" key="1">
    <source>
        <dbReference type="EMBL" id="KAJ8623476.1"/>
    </source>
</evidence>
<reference evidence="1 2" key="1">
    <citation type="journal article" date="2022" name="Hortic Res">
        <title>A haplotype resolved chromosomal level avocado genome allows analysis of novel avocado genes.</title>
        <authorList>
            <person name="Nath O."/>
            <person name="Fletcher S.J."/>
            <person name="Hayward A."/>
            <person name="Shaw L.M."/>
            <person name="Masouleh A.K."/>
            <person name="Furtado A."/>
            <person name="Henry R.J."/>
            <person name="Mitter N."/>
        </authorList>
    </citation>
    <scope>NUCLEOTIDE SEQUENCE [LARGE SCALE GENOMIC DNA]</scope>
    <source>
        <strain evidence="2">cv. Hass</strain>
    </source>
</reference>
<comment type="caution">
    <text evidence="1">The sequence shown here is derived from an EMBL/GenBank/DDBJ whole genome shotgun (WGS) entry which is preliminary data.</text>
</comment>
<gene>
    <name evidence="1" type="ORF">MRB53_032005</name>
</gene>
<name>A0ACC2KQR1_PERAE</name>